<evidence type="ECO:0000313" key="6">
    <source>
        <dbReference type="Proteomes" id="UP000746747"/>
    </source>
</evidence>
<comment type="caution">
    <text evidence="5">The sequence shown here is derived from an EMBL/GenBank/DDBJ whole genome shotgun (WGS) entry which is preliminary data.</text>
</comment>
<feature type="region of interest" description="Disordered" evidence="3">
    <location>
        <begin position="1"/>
        <end position="45"/>
    </location>
</feature>
<dbReference type="AlphaFoldDB" id="A0A8J2LUW2"/>
<dbReference type="InterPro" id="IPR016197">
    <property type="entry name" value="Chromo-like_dom_sf"/>
</dbReference>
<keyword evidence="6" id="KW-1185">Reference proteome</keyword>
<keyword evidence="2" id="KW-0539">Nucleus</keyword>
<dbReference type="PANTHER" id="PTHR22812">
    <property type="entry name" value="CHROMOBOX PROTEIN"/>
    <property type="match status" value="1"/>
</dbReference>
<dbReference type="Pfam" id="PF00385">
    <property type="entry name" value="Chromo"/>
    <property type="match status" value="1"/>
</dbReference>
<dbReference type="Gene3D" id="2.40.50.40">
    <property type="match status" value="1"/>
</dbReference>
<feature type="compositionally biased region" description="Basic residues" evidence="3">
    <location>
        <begin position="112"/>
        <end position="122"/>
    </location>
</feature>
<evidence type="ECO:0000256" key="2">
    <source>
        <dbReference type="ARBA" id="ARBA00023242"/>
    </source>
</evidence>
<sequence length="369" mass="42015">MSNDSIKVNAIEEDSEMNETNINERKNEDVGEDSDGDEELDEDEFEVDHILNVAAVDGEVKYQIRWKGYGSDEDSWEPEQNLETARLILDEYIANHQDEVKKAQDAILTQNKLRKRGRNRIKPRNEGNRKLQRSSSSEYSETKKTVSLRARKKRKTEYEDYGSENDSDKDYEKVSKKRGRRSRTAHTKLERTRIVDLSESKQNKPLTKDLSPKKAKNAWLYDDAEDADSDVSEGIEGTKKNDVFLRETKGNNQLKEKGAEKSNMSLATPEEQCGSNFDEKIAVLLNEKKQKGKGKVAKANAVEENYEPKVEFIGVVQCHDGAVKVVYSNKGETRAHVVSVKEAFEIDGFGLVQYFVSRCEFGKPQSSNI</sequence>
<dbReference type="CDD" id="cd00024">
    <property type="entry name" value="CD_CSD"/>
    <property type="match status" value="1"/>
</dbReference>
<dbReference type="EMBL" id="CAKAEH010000008">
    <property type="protein sequence ID" value="CAG9529472.1"/>
    <property type="molecule type" value="Genomic_DNA"/>
</dbReference>
<dbReference type="SMART" id="SM00298">
    <property type="entry name" value="CHROMO"/>
    <property type="match status" value="1"/>
</dbReference>
<feature type="region of interest" description="Disordered" evidence="3">
    <location>
        <begin position="111"/>
        <end position="213"/>
    </location>
</feature>
<organism evidence="5 6">
    <name type="scientific">Cercopithifilaria johnstoni</name>
    <dbReference type="NCBI Taxonomy" id="2874296"/>
    <lineage>
        <taxon>Eukaryota</taxon>
        <taxon>Metazoa</taxon>
        <taxon>Ecdysozoa</taxon>
        <taxon>Nematoda</taxon>
        <taxon>Chromadorea</taxon>
        <taxon>Rhabditida</taxon>
        <taxon>Spirurina</taxon>
        <taxon>Spiruromorpha</taxon>
        <taxon>Filarioidea</taxon>
        <taxon>Onchocercidae</taxon>
        <taxon>Cercopithifilaria</taxon>
    </lineage>
</organism>
<accession>A0A8J2LUW2</accession>
<dbReference type="PROSITE" id="PS00598">
    <property type="entry name" value="CHROMO_1"/>
    <property type="match status" value="1"/>
</dbReference>
<dbReference type="SUPFAM" id="SSF54160">
    <property type="entry name" value="Chromo domain-like"/>
    <property type="match status" value="1"/>
</dbReference>
<comment type="subcellular location">
    <subcellularLocation>
        <location evidence="1">Nucleus</location>
    </subcellularLocation>
</comment>
<dbReference type="InterPro" id="IPR051219">
    <property type="entry name" value="Heterochromatin_chromo-domain"/>
</dbReference>
<name>A0A8J2LUW2_9BILA</name>
<feature type="region of interest" description="Disordered" evidence="3">
    <location>
        <begin position="251"/>
        <end position="271"/>
    </location>
</feature>
<proteinExistence type="predicted"/>
<dbReference type="GO" id="GO:0005634">
    <property type="term" value="C:nucleus"/>
    <property type="evidence" value="ECO:0007669"/>
    <property type="project" value="UniProtKB-SubCell"/>
</dbReference>
<gene>
    <name evidence="5" type="ORF">CJOHNSTONI_LOCUS47</name>
</gene>
<evidence type="ECO:0000256" key="3">
    <source>
        <dbReference type="SAM" id="MobiDB-lite"/>
    </source>
</evidence>
<dbReference type="Proteomes" id="UP000746747">
    <property type="component" value="Unassembled WGS sequence"/>
</dbReference>
<evidence type="ECO:0000313" key="5">
    <source>
        <dbReference type="EMBL" id="CAG9529472.1"/>
    </source>
</evidence>
<dbReference type="InterPro" id="IPR000953">
    <property type="entry name" value="Chromo/chromo_shadow_dom"/>
</dbReference>
<dbReference type="OrthoDB" id="1918685at2759"/>
<dbReference type="PROSITE" id="PS50013">
    <property type="entry name" value="CHROMO_2"/>
    <property type="match status" value="1"/>
</dbReference>
<feature type="domain" description="Chromo" evidence="4">
    <location>
        <begin position="45"/>
        <end position="104"/>
    </location>
</feature>
<evidence type="ECO:0000259" key="4">
    <source>
        <dbReference type="PROSITE" id="PS50013"/>
    </source>
</evidence>
<dbReference type="InterPro" id="IPR023780">
    <property type="entry name" value="Chromo_domain"/>
</dbReference>
<feature type="compositionally biased region" description="Basic and acidic residues" evidence="3">
    <location>
        <begin position="251"/>
        <end position="260"/>
    </location>
</feature>
<feature type="compositionally biased region" description="Basic and acidic residues" evidence="3">
    <location>
        <begin position="187"/>
        <end position="212"/>
    </location>
</feature>
<protein>
    <recommendedName>
        <fullName evidence="4">Chromo domain-containing protein</fullName>
    </recommendedName>
</protein>
<feature type="compositionally biased region" description="Acidic residues" evidence="3">
    <location>
        <begin position="30"/>
        <end position="45"/>
    </location>
</feature>
<feature type="compositionally biased region" description="Basic residues" evidence="3">
    <location>
        <begin position="175"/>
        <end position="186"/>
    </location>
</feature>
<reference evidence="5" key="1">
    <citation type="submission" date="2021-09" db="EMBL/GenBank/DDBJ databases">
        <authorList>
            <consortium name="Pathogen Informatics"/>
        </authorList>
    </citation>
    <scope>NUCLEOTIDE SEQUENCE</scope>
</reference>
<evidence type="ECO:0000256" key="1">
    <source>
        <dbReference type="ARBA" id="ARBA00004123"/>
    </source>
</evidence>
<dbReference type="InterPro" id="IPR023779">
    <property type="entry name" value="Chromodomain_CS"/>
</dbReference>